<dbReference type="EMBL" id="CP049109">
    <property type="protein sequence ID" value="QIG80670.1"/>
    <property type="molecule type" value="Genomic_DNA"/>
</dbReference>
<proteinExistence type="inferred from homology"/>
<evidence type="ECO:0000256" key="3">
    <source>
        <dbReference type="ARBA" id="ARBA00012865"/>
    </source>
</evidence>
<name>A0A6G6Y6X7_9SPHN</name>
<protein>
    <recommendedName>
        <fullName evidence="3 6">Beta-lactamase</fullName>
        <ecNumber evidence="3 6">3.5.2.6</ecNumber>
    </recommendedName>
</protein>
<organism evidence="8 9">
    <name type="scientific">Stakelama tenebrarum</name>
    <dbReference type="NCBI Taxonomy" id="2711215"/>
    <lineage>
        <taxon>Bacteria</taxon>
        <taxon>Pseudomonadati</taxon>
        <taxon>Pseudomonadota</taxon>
        <taxon>Alphaproteobacteria</taxon>
        <taxon>Sphingomonadales</taxon>
        <taxon>Sphingomonadaceae</taxon>
        <taxon>Stakelama</taxon>
    </lineage>
</organism>
<comment type="catalytic activity">
    <reaction evidence="1 6">
        <text>a beta-lactam + H2O = a substituted beta-amino acid</text>
        <dbReference type="Rhea" id="RHEA:20401"/>
        <dbReference type="ChEBI" id="CHEBI:15377"/>
        <dbReference type="ChEBI" id="CHEBI:35627"/>
        <dbReference type="ChEBI" id="CHEBI:140347"/>
        <dbReference type="EC" id="3.5.2.6"/>
    </reaction>
</comment>
<dbReference type="GO" id="GO:0046677">
    <property type="term" value="P:response to antibiotic"/>
    <property type="evidence" value="ECO:0007669"/>
    <property type="project" value="UniProtKB-UniRule"/>
</dbReference>
<dbReference type="GO" id="GO:0008800">
    <property type="term" value="F:beta-lactamase activity"/>
    <property type="evidence" value="ECO:0007669"/>
    <property type="project" value="UniProtKB-UniRule"/>
</dbReference>
<accession>A0A6G6Y6X7</accession>
<dbReference type="PANTHER" id="PTHR35333:SF3">
    <property type="entry name" value="BETA-LACTAMASE-TYPE TRANSPEPTIDASE FOLD CONTAINING PROTEIN"/>
    <property type="match status" value="1"/>
</dbReference>
<dbReference type="PRINTS" id="PR00118">
    <property type="entry name" value="BLACTAMASEA"/>
</dbReference>
<dbReference type="NCBIfam" id="NF033103">
    <property type="entry name" value="bla_class_A"/>
    <property type="match status" value="1"/>
</dbReference>
<dbReference type="InterPro" id="IPR045155">
    <property type="entry name" value="Beta-lactam_cat"/>
</dbReference>
<dbReference type="InterPro" id="IPR000871">
    <property type="entry name" value="Beta-lactam_class-A"/>
</dbReference>
<dbReference type="Proteomes" id="UP000501568">
    <property type="component" value="Chromosome"/>
</dbReference>
<evidence type="ECO:0000256" key="6">
    <source>
        <dbReference type="RuleBase" id="RU361140"/>
    </source>
</evidence>
<dbReference type="Pfam" id="PF13354">
    <property type="entry name" value="Beta-lactamase2"/>
    <property type="match status" value="1"/>
</dbReference>
<evidence type="ECO:0000256" key="5">
    <source>
        <dbReference type="ARBA" id="ARBA00023251"/>
    </source>
</evidence>
<dbReference type="AlphaFoldDB" id="A0A6G6Y6X7"/>
<dbReference type="PANTHER" id="PTHR35333">
    <property type="entry name" value="BETA-LACTAMASE"/>
    <property type="match status" value="1"/>
</dbReference>
<comment type="similarity">
    <text evidence="2 6">Belongs to the class-A beta-lactamase family.</text>
</comment>
<evidence type="ECO:0000313" key="9">
    <source>
        <dbReference type="Proteomes" id="UP000501568"/>
    </source>
</evidence>
<keyword evidence="9" id="KW-1185">Reference proteome</keyword>
<dbReference type="Gene3D" id="3.40.710.10">
    <property type="entry name" value="DD-peptidase/beta-lactamase superfamily"/>
    <property type="match status" value="1"/>
</dbReference>
<dbReference type="PROSITE" id="PS51257">
    <property type="entry name" value="PROKAR_LIPOPROTEIN"/>
    <property type="match status" value="1"/>
</dbReference>
<feature type="domain" description="Beta-lactamase class A catalytic" evidence="7">
    <location>
        <begin position="46"/>
        <end position="263"/>
    </location>
</feature>
<evidence type="ECO:0000259" key="7">
    <source>
        <dbReference type="Pfam" id="PF13354"/>
    </source>
</evidence>
<evidence type="ECO:0000256" key="4">
    <source>
        <dbReference type="ARBA" id="ARBA00022801"/>
    </source>
</evidence>
<reference evidence="8 9" key="1">
    <citation type="submission" date="2020-02" db="EMBL/GenBank/DDBJ databases">
        <authorList>
            <person name="Zheng R.K."/>
            <person name="Sun C.M."/>
        </authorList>
    </citation>
    <scope>NUCLEOTIDE SEQUENCE [LARGE SCALE GENOMIC DNA]</scope>
    <source>
        <strain evidence="9">zrk23</strain>
    </source>
</reference>
<gene>
    <name evidence="8" type="primary">bla</name>
    <name evidence="8" type="ORF">G5C33_13365</name>
</gene>
<dbReference type="InterPro" id="IPR012338">
    <property type="entry name" value="Beta-lactam/transpept-like"/>
</dbReference>
<keyword evidence="5 6" id="KW-0046">Antibiotic resistance</keyword>
<evidence type="ECO:0000256" key="1">
    <source>
        <dbReference type="ARBA" id="ARBA00001526"/>
    </source>
</evidence>
<keyword evidence="4 6" id="KW-0378">Hydrolase</keyword>
<dbReference type="EC" id="3.5.2.6" evidence="3 6"/>
<dbReference type="RefSeq" id="WP_165327678.1">
    <property type="nucleotide sequence ID" value="NZ_CP049109.1"/>
</dbReference>
<evidence type="ECO:0000256" key="2">
    <source>
        <dbReference type="ARBA" id="ARBA00009009"/>
    </source>
</evidence>
<evidence type="ECO:0000313" key="8">
    <source>
        <dbReference type="EMBL" id="QIG80670.1"/>
    </source>
</evidence>
<dbReference type="SUPFAM" id="SSF56601">
    <property type="entry name" value="beta-lactamase/transpeptidase-like"/>
    <property type="match status" value="1"/>
</dbReference>
<dbReference type="InterPro" id="IPR023650">
    <property type="entry name" value="Beta-lactam_class-A_AS"/>
</dbReference>
<dbReference type="KEGG" id="spzr:G5C33_13365"/>
<sequence length="290" mass="30562">MIGRRALIAGSAAALAVGCGPAREDLAITGDGLFDDLARKFGGGIGIAALDTGSGRRIDFDSISRYAMCSTFKLPLAGMILARNDAGVLQLDEEIGFGPDDMVPYAPVTERFLDRGAMTIAELCEAAVTLSDNVAANLLLRRIGGPGAFTQWLRSIGDTTTRLDRIEPALNSNLPGDPRDTTTPGAMLDTVNKLVLGNVLAPASRAGLAQWAVACETGDNRLRAGLPDAWRIGDKTGTSANGAANDVAIVWPPERPPFLIACFIDCARVTAAERDAGHAEVARRILREFS</sequence>
<dbReference type="GO" id="GO:0030655">
    <property type="term" value="P:beta-lactam antibiotic catabolic process"/>
    <property type="evidence" value="ECO:0007669"/>
    <property type="project" value="InterPro"/>
</dbReference>
<dbReference type="PROSITE" id="PS00146">
    <property type="entry name" value="BETA_LACTAMASE_A"/>
    <property type="match status" value="1"/>
</dbReference>